<keyword evidence="1" id="KW-1133">Transmembrane helix</keyword>
<evidence type="ECO:0000313" key="3">
    <source>
        <dbReference type="Proteomes" id="UP000565468"/>
    </source>
</evidence>
<dbReference type="EMBL" id="JABBPN010000011">
    <property type="protein sequence ID" value="NMO96708.1"/>
    <property type="molecule type" value="Genomic_DNA"/>
</dbReference>
<sequence>MKKVIYILLIPIIVLVVLLVQYYTDIIIGITNEDIAKFIKQHNIQDAYVKEADANKYFIFSKKRVFVYEGDKYSETKDIVKNDITFGGLQKGNVGLMIENEDVLQDANMYTITIDQEPQYYEYSGEKYVIVQDERIWNPTPELTLRFTDRLGNILYEETL</sequence>
<evidence type="ECO:0000256" key="1">
    <source>
        <dbReference type="SAM" id="Phobius"/>
    </source>
</evidence>
<name>A0A848M6C3_PAELE</name>
<keyword evidence="1" id="KW-0472">Membrane</keyword>
<accession>A0A848M6C3</accession>
<dbReference type="Proteomes" id="UP000565468">
    <property type="component" value="Unassembled WGS sequence"/>
</dbReference>
<feature type="transmembrane region" description="Helical" evidence="1">
    <location>
        <begin position="5"/>
        <end position="23"/>
    </location>
</feature>
<protein>
    <submittedName>
        <fullName evidence="2">Uncharacterized protein</fullName>
    </submittedName>
</protein>
<evidence type="ECO:0000313" key="2">
    <source>
        <dbReference type="EMBL" id="NMO96708.1"/>
    </source>
</evidence>
<proteinExistence type="predicted"/>
<keyword evidence="1" id="KW-0812">Transmembrane</keyword>
<organism evidence="2 3">
    <name type="scientific">Paenibacillus lemnae</name>
    <dbReference type="NCBI Taxonomy" id="1330551"/>
    <lineage>
        <taxon>Bacteria</taxon>
        <taxon>Bacillati</taxon>
        <taxon>Bacillota</taxon>
        <taxon>Bacilli</taxon>
        <taxon>Bacillales</taxon>
        <taxon>Paenibacillaceae</taxon>
        <taxon>Paenibacillus</taxon>
    </lineage>
</organism>
<gene>
    <name evidence="2" type="ORF">HII30_13090</name>
</gene>
<dbReference type="RefSeq" id="WP_169505493.1">
    <property type="nucleotide sequence ID" value="NZ_JABBPN010000011.1"/>
</dbReference>
<keyword evidence="3" id="KW-1185">Reference proteome</keyword>
<reference evidence="2 3" key="1">
    <citation type="submission" date="2020-04" db="EMBL/GenBank/DDBJ databases">
        <title>Paenibacillus algicola sp. nov., a novel marine bacterium producing alginate lyase.</title>
        <authorList>
            <person name="Huang H."/>
        </authorList>
    </citation>
    <scope>NUCLEOTIDE SEQUENCE [LARGE SCALE GENOMIC DNA]</scope>
    <source>
        <strain evidence="2 3">L7-75</strain>
    </source>
</reference>
<comment type="caution">
    <text evidence="2">The sequence shown here is derived from an EMBL/GenBank/DDBJ whole genome shotgun (WGS) entry which is preliminary data.</text>
</comment>
<dbReference type="AlphaFoldDB" id="A0A848M6C3"/>